<dbReference type="Pfam" id="PF03331">
    <property type="entry name" value="LpxC"/>
    <property type="match status" value="2"/>
</dbReference>
<dbReference type="GO" id="GO:0016020">
    <property type="term" value="C:membrane"/>
    <property type="evidence" value="ECO:0007669"/>
    <property type="project" value="GOC"/>
</dbReference>
<evidence type="ECO:0000256" key="10">
    <source>
        <dbReference type="ARBA" id="ARBA00022833"/>
    </source>
</evidence>
<keyword evidence="6 17" id="KW-0444">Lipid biosynthesis</keyword>
<organism evidence="19 20">
    <name type="scientific">Sinomicrobium weinanense</name>
    <dbReference type="NCBI Taxonomy" id="2842200"/>
    <lineage>
        <taxon>Bacteria</taxon>
        <taxon>Pseudomonadati</taxon>
        <taxon>Bacteroidota</taxon>
        <taxon>Flavobacteriia</taxon>
        <taxon>Flavobacteriales</taxon>
        <taxon>Flavobacteriaceae</taxon>
        <taxon>Sinomicrobium</taxon>
    </lineage>
</organism>
<dbReference type="NCBIfam" id="NF009667">
    <property type="entry name" value="PRK13188.1"/>
    <property type="match status" value="1"/>
</dbReference>
<keyword evidence="8 17" id="KW-0479">Metal-binding</keyword>
<comment type="function">
    <text evidence="14 18">Involved in unsaturated fatty acids biosynthesis. Catalyzes the dehydration of short chain beta-hydroxyacyl-ACPs and long chain saturated and unsaturated beta-hydroxyacyl-ACPs.</text>
</comment>
<accession>A0A926Q141</accession>
<dbReference type="InterPro" id="IPR029069">
    <property type="entry name" value="HotDog_dom_sf"/>
</dbReference>
<comment type="similarity">
    <text evidence="18">Belongs to the thioester dehydratase family. FabZ subfamily.</text>
</comment>
<dbReference type="Proteomes" id="UP000653730">
    <property type="component" value="Unassembled WGS sequence"/>
</dbReference>
<name>A0A926Q141_9FLAO</name>
<dbReference type="InterPro" id="IPR004463">
    <property type="entry name" value="UDP-acyl_GlcNac_deAcase"/>
</dbReference>
<evidence type="ECO:0000256" key="5">
    <source>
        <dbReference type="ARBA" id="ARBA00022490"/>
    </source>
</evidence>
<evidence type="ECO:0000256" key="18">
    <source>
        <dbReference type="HAMAP-Rule" id="MF_00406"/>
    </source>
</evidence>
<evidence type="ECO:0000313" key="20">
    <source>
        <dbReference type="Proteomes" id="UP000653730"/>
    </source>
</evidence>
<dbReference type="SUPFAM" id="SSF54211">
    <property type="entry name" value="Ribosomal protein S5 domain 2-like"/>
    <property type="match status" value="2"/>
</dbReference>
<keyword evidence="7 17" id="KW-0441">Lipid A biosynthesis</keyword>
<evidence type="ECO:0000256" key="3">
    <source>
        <dbReference type="ARBA" id="ARBA00004496"/>
    </source>
</evidence>
<dbReference type="GO" id="GO:0006633">
    <property type="term" value="P:fatty acid biosynthetic process"/>
    <property type="evidence" value="ECO:0007669"/>
    <property type="project" value="UniProtKB-UniRule"/>
</dbReference>
<comment type="catalytic activity">
    <reaction evidence="18">
        <text>a (3R)-hydroxyacyl-[ACP] = a (2E)-enoyl-[ACP] + H2O</text>
        <dbReference type="Rhea" id="RHEA:13097"/>
        <dbReference type="Rhea" id="RHEA-COMP:9925"/>
        <dbReference type="Rhea" id="RHEA-COMP:9945"/>
        <dbReference type="ChEBI" id="CHEBI:15377"/>
        <dbReference type="ChEBI" id="CHEBI:78784"/>
        <dbReference type="ChEBI" id="CHEBI:78827"/>
        <dbReference type="EC" id="4.2.1.59"/>
    </reaction>
</comment>
<gene>
    <name evidence="17" type="primary">lpxC</name>
    <name evidence="18" type="synonym">fabZ</name>
    <name evidence="19" type="ORF">IBL28_05045</name>
</gene>
<evidence type="ECO:0000256" key="8">
    <source>
        <dbReference type="ARBA" id="ARBA00022723"/>
    </source>
</evidence>
<dbReference type="InterPro" id="IPR013114">
    <property type="entry name" value="FabA_FabZ"/>
</dbReference>
<evidence type="ECO:0000256" key="15">
    <source>
        <dbReference type="ARBA" id="ARBA00061221"/>
    </source>
</evidence>
<dbReference type="FunFam" id="3.10.129.10:FF:000001">
    <property type="entry name" value="3-hydroxyacyl-[acyl-carrier-protein] dehydratase FabZ"/>
    <property type="match status" value="1"/>
</dbReference>
<evidence type="ECO:0000256" key="2">
    <source>
        <dbReference type="ARBA" id="ARBA00002923"/>
    </source>
</evidence>
<dbReference type="Gene3D" id="3.10.129.10">
    <property type="entry name" value="Hotdog Thioesterase"/>
    <property type="match status" value="1"/>
</dbReference>
<evidence type="ECO:0000256" key="17">
    <source>
        <dbReference type="HAMAP-Rule" id="MF_00388"/>
    </source>
</evidence>
<dbReference type="NCBIfam" id="TIGR00325">
    <property type="entry name" value="lpxC"/>
    <property type="match status" value="1"/>
</dbReference>
<dbReference type="SUPFAM" id="SSF54637">
    <property type="entry name" value="Thioesterase/thiol ester dehydrase-isomerase"/>
    <property type="match status" value="1"/>
</dbReference>
<comment type="similarity">
    <text evidence="17">Belongs to the LpxC family.</text>
</comment>
<keyword evidence="11 17" id="KW-0443">Lipid metabolism</keyword>
<comment type="subcellular location">
    <subcellularLocation>
        <location evidence="3 18">Cytoplasm</location>
    </subcellularLocation>
</comment>
<evidence type="ECO:0000256" key="14">
    <source>
        <dbReference type="ARBA" id="ARBA00025049"/>
    </source>
</evidence>
<keyword evidence="10 17" id="KW-0862">Zinc</keyword>
<dbReference type="EC" id="3.5.1.108" evidence="17"/>
<dbReference type="RefSeq" id="WP_187964479.1">
    <property type="nucleotide sequence ID" value="NZ_JACVDC010000009.1"/>
</dbReference>
<dbReference type="InterPro" id="IPR020568">
    <property type="entry name" value="Ribosomal_Su5_D2-typ_SF"/>
</dbReference>
<dbReference type="Gene3D" id="3.30.1700.10">
    <property type="entry name" value="lpxc deacetylase, domain 2"/>
    <property type="match status" value="1"/>
</dbReference>
<dbReference type="EC" id="4.2.1.59" evidence="18"/>
<dbReference type="InterPro" id="IPR011334">
    <property type="entry name" value="UDP-acyl_GlcNac_deAcase_C"/>
</dbReference>
<dbReference type="NCBIfam" id="NF000582">
    <property type="entry name" value="PRK00006.1"/>
    <property type="match status" value="1"/>
</dbReference>
<dbReference type="AlphaFoldDB" id="A0A926Q141"/>
<comment type="catalytic activity">
    <reaction evidence="13 17">
        <text>a UDP-3-O-[(3R)-3-hydroxyacyl]-N-acetyl-alpha-D-glucosamine + H2O = a UDP-3-O-[(3R)-3-hydroxyacyl]-alpha-D-glucosamine + acetate</text>
        <dbReference type="Rhea" id="RHEA:67816"/>
        <dbReference type="ChEBI" id="CHEBI:15377"/>
        <dbReference type="ChEBI" id="CHEBI:30089"/>
        <dbReference type="ChEBI" id="CHEBI:137740"/>
        <dbReference type="ChEBI" id="CHEBI:173225"/>
        <dbReference type="EC" id="3.5.1.108"/>
    </reaction>
</comment>
<evidence type="ECO:0000313" key="19">
    <source>
        <dbReference type="EMBL" id="MBC9795323.1"/>
    </source>
</evidence>
<feature type="active site" evidence="18">
    <location>
        <position position="370"/>
    </location>
</feature>
<evidence type="ECO:0000256" key="4">
    <source>
        <dbReference type="ARBA" id="ARBA00005002"/>
    </source>
</evidence>
<dbReference type="Gene3D" id="3.30.230.20">
    <property type="entry name" value="lpxc deacetylase, domain 1"/>
    <property type="match status" value="1"/>
</dbReference>
<dbReference type="GO" id="GO:0019171">
    <property type="term" value="F:(3R)-hydroxyacyl-[acyl-carrier-protein] dehydratase activity"/>
    <property type="evidence" value="ECO:0007669"/>
    <property type="project" value="UniProtKB-EC"/>
</dbReference>
<dbReference type="PANTHER" id="PTHR33694">
    <property type="entry name" value="UDP-3-O-ACYL-N-ACETYLGLUCOSAMINE DEACETYLASE 1, MITOCHONDRIAL-RELATED"/>
    <property type="match status" value="1"/>
</dbReference>
<comment type="similarity">
    <text evidence="15">In the N-terminal section; belongs to the LpxC family.</text>
</comment>
<comment type="caution">
    <text evidence="19">The sequence shown here is derived from an EMBL/GenBank/DDBJ whole genome shotgun (WGS) entry which is preliminary data.</text>
</comment>
<protein>
    <recommendedName>
        <fullName evidence="17 18">Multifunctional fusion protein</fullName>
    </recommendedName>
    <domain>
        <recommendedName>
            <fullName evidence="18">3-hydroxyacyl-[acyl-carrier-protein] dehydratase FabZ</fullName>
            <ecNumber evidence="18">4.2.1.59</ecNumber>
        </recommendedName>
        <alternativeName>
            <fullName evidence="18">(3R)-hydroxymyristoyl-[acyl-carrier-protein] dehydratase</fullName>
        </alternativeName>
        <alternativeName>
            <fullName evidence="18">Beta-hydroxyacyl-ACP dehydratase</fullName>
            <shortName evidence="18">(3R)-hydroxymyristoyl-ACP dehydrase</shortName>
        </alternativeName>
    </domain>
    <domain>
        <recommendedName>
            <fullName evidence="17">UDP-3-O-acyl-N-acetylglucosamine deacetylase</fullName>
            <shortName evidence="17">UDP-3-O-acyl-GlcNAc deacetylase</shortName>
            <ecNumber evidence="17">3.5.1.108</ecNumber>
        </recommendedName>
        <alternativeName>
            <fullName evidence="17">UDP-3-O-[R-3-hydroxymyristoyl]-N-acetylglucosamine deacetylase</fullName>
        </alternativeName>
    </domain>
</protein>
<dbReference type="HAMAP" id="MF_00388">
    <property type="entry name" value="LpxC"/>
    <property type="match status" value="1"/>
</dbReference>
<dbReference type="EMBL" id="JACVDC010000009">
    <property type="protein sequence ID" value="MBC9795323.1"/>
    <property type="molecule type" value="Genomic_DNA"/>
</dbReference>
<comment type="cofactor">
    <cofactor evidence="1 17">
        <name>Zn(2+)</name>
        <dbReference type="ChEBI" id="CHEBI:29105"/>
    </cofactor>
</comment>
<feature type="binding site" evidence="17">
    <location>
        <position position="83"/>
    </location>
    <ligand>
        <name>Zn(2+)</name>
        <dbReference type="ChEBI" id="CHEBI:29105"/>
    </ligand>
</feature>
<evidence type="ECO:0000256" key="11">
    <source>
        <dbReference type="ARBA" id="ARBA00023098"/>
    </source>
</evidence>
<keyword evidence="12 18" id="KW-0456">Lyase</keyword>
<dbReference type="HAMAP" id="MF_00406">
    <property type="entry name" value="FabZ"/>
    <property type="match status" value="1"/>
</dbReference>
<evidence type="ECO:0000256" key="6">
    <source>
        <dbReference type="ARBA" id="ARBA00022516"/>
    </source>
</evidence>
<proteinExistence type="inferred from homology"/>
<dbReference type="Pfam" id="PF07977">
    <property type="entry name" value="FabA"/>
    <property type="match status" value="1"/>
</dbReference>
<evidence type="ECO:0000256" key="13">
    <source>
        <dbReference type="ARBA" id="ARBA00024535"/>
    </source>
</evidence>
<comment type="pathway">
    <text evidence="4 17">Glycolipid biosynthesis; lipid IV(A) biosynthesis; lipid IV(A) from (3R)-3-hydroxytetradecanoyl-[acyl-carrier-protein] and UDP-N-acetyl-alpha-D-glucosamine: step 2/6.</text>
</comment>
<dbReference type="GO" id="GO:0005737">
    <property type="term" value="C:cytoplasm"/>
    <property type="evidence" value="ECO:0007669"/>
    <property type="project" value="UniProtKB-SubCell"/>
</dbReference>
<sequence length="469" mass="52011">MSSDKVVKQRTIAKEVTLQGVGLHTGHEVTMTFKPAPEDHGYAFKRIDLEGSPVIEADANYVINTQRGTNLEKKGVRIHTSEHVLAALVGLQIDNVLIELNAPEPPIMDGSSKYFVEALESAGIVELDAEREEYIVKDVISYTDEESGSEITVIPANEYQVTTMVDFGTKVLGTQNATLKHLSEFKKEISDARTFSFLHEIETLLEHGLIKGGDLNNAIVYVDKELSPQTMEKLRVAFNKDSISVKPNGILDNLTLHHPNEAARHKLLDVIGDLALVGTRIRGKVIANKPGHFVNTQFAKKLSKIIKIEKRNKVPQFDLNKPPLMNITDIMKKLPHRPPFLLVDKILELSDTHVVGVKNITMNEPFFVGHFPGAPVMPGVLQIEAMAQAGGILVLSTVPDPENYLTFFMKVDKVKFKQQVGPGDTLVFKLELISPIRRGICHMQGYAYANGKLATEAEMMAQIVKVKNE</sequence>
<comment type="function">
    <text evidence="2 17">Catalyzes the hydrolysis of UDP-3-O-myristoyl-N-acetylglucosamine to form UDP-3-O-myristoylglucosamine and acetate, the committed step in lipid A biosynthesis.</text>
</comment>
<feature type="binding site" evidence="17">
    <location>
        <position position="269"/>
    </location>
    <ligand>
        <name>Zn(2+)</name>
        <dbReference type="ChEBI" id="CHEBI:29105"/>
    </ligand>
</feature>
<dbReference type="PANTHER" id="PTHR33694:SF1">
    <property type="entry name" value="UDP-3-O-ACYL-N-ACETYLGLUCOSAMINE DEACETYLASE 1, MITOCHONDRIAL-RELATED"/>
    <property type="match status" value="1"/>
</dbReference>
<evidence type="ECO:0000256" key="12">
    <source>
        <dbReference type="ARBA" id="ARBA00023239"/>
    </source>
</evidence>
<dbReference type="GO" id="GO:0009245">
    <property type="term" value="P:lipid A biosynthetic process"/>
    <property type="evidence" value="ECO:0007669"/>
    <property type="project" value="UniProtKB-UniRule"/>
</dbReference>
<comment type="similarity">
    <text evidence="16">In the C-terminal section; belongs to the thioester dehydratase family.</text>
</comment>
<reference evidence="19 20" key="1">
    <citation type="submission" date="2020-09" db="EMBL/GenBank/DDBJ databases">
        <title>Sinomicrobium weinanense sp. nov., a halophilic bacteria isolated from saline-alkali soil.</title>
        <authorList>
            <person name="Wu P."/>
            <person name="Ren H."/>
            <person name="Mei Y."/>
            <person name="Liang Y."/>
            <person name="Chen Z."/>
        </authorList>
    </citation>
    <scope>NUCLEOTIDE SEQUENCE [LARGE SCALE GENOMIC DNA]</scope>
    <source>
        <strain evidence="19 20">FJxs</strain>
    </source>
</reference>
<keyword evidence="5 18" id="KW-0963">Cytoplasm</keyword>
<evidence type="ECO:0000256" key="7">
    <source>
        <dbReference type="ARBA" id="ARBA00022556"/>
    </source>
</evidence>
<keyword evidence="20" id="KW-1185">Reference proteome</keyword>
<evidence type="ECO:0000256" key="16">
    <source>
        <dbReference type="ARBA" id="ARBA00061355"/>
    </source>
</evidence>
<evidence type="ECO:0000256" key="1">
    <source>
        <dbReference type="ARBA" id="ARBA00001947"/>
    </source>
</evidence>
<dbReference type="NCBIfam" id="TIGR01750">
    <property type="entry name" value="fabZ"/>
    <property type="match status" value="1"/>
</dbReference>
<dbReference type="InterPro" id="IPR010084">
    <property type="entry name" value="FabZ"/>
</dbReference>
<dbReference type="GO" id="GO:0046872">
    <property type="term" value="F:metal ion binding"/>
    <property type="evidence" value="ECO:0007669"/>
    <property type="project" value="UniProtKB-KW"/>
</dbReference>
<feature type="active site" description="Proton donor" evidence="17">
    <location>
        <position position="292"/>
    </location>
</feature>
<dbReference type="GO" id="GO:0103117">
    <property type="term" value="F:UDP-3-O-acyl-N-acetylglucosamine deacetylase activity"/>
    <property type="evidence" value="ECO:0007669"/>
    <property type="project" value="UniProtKB-UniRule"/>
</dbReference>
<feature type="binding site" evidence="17">
    <location>
        <position position="265"/>
    </location>
    <ligand>
        <name>Zn(2+)</name>
        <dbReference type="ChEBI" id="CHEBI:29105"/>
    </ligand>
</feature>
<dbReference type="CDD" id="cd01288">
    <property type="entry name" value="FabZ"/>
    <property type="match status" value="1"/>
</dbReference>
<evidence type="ECO:0000256" key="9">
    <source>
        <dbReference type="ARBA" id="ARBA00022801"/>
    </source>
</evidence>
<dbReference type="InterPro" id="IPR015870">
    <property type="entry name" value="UDP-acyl_N-AcGlcN_deAcase_N"/>
</dbReference>
<keyword evidence="9 17" id="KW-0378">Hydrolase</keyword>